<dbReference type="Gene3D" id="3.30.70.100">
    <property type="match status" value="1"/>
</dbReference>
<proteinExistence type="predicted"/>
<reference evidence="2" key="1">
    <citation type="journal article" date="2017" name="Genome Biol.">
        <title>Comparative genomics reveals high biological diversity and specific adaptations in the industrially and medically important fungal genus Aspergillus.</title>
        <authorList>
            <person name="de Vries R.P."/>
            <person name="Riley R."/>
            <person name="Wiebenga A."/>
            <person name="Aguilar-Osorio G."/>
            <person name="Amillis S."/>
            <person name="Uchima C.A."/>
            <person name="Anderluh G."/>
            <person name="Asadollahi M."/>
            <person name="Askin M."/>
            <person name="Barry K."/>
            <person name="Battaglia E."/>
            <person name="Bayram O."/>
            <person name="Benocci T."/>
            <person name="Braus-Stromeyer S.A."/>
            <person name="Caldana C."/>
            <person name="Canovas D."/>
            <person name="Cerqueira G.C."/>
            <person name="Chen F."/>
            <person name="Chen W."/>
            <person name="Choi C."/>
            <person name="Clum A."/>
            <person name="Dos Santos R.A."/>
            <person name="Damasio A.R."/>
            <person name="Diallinas G."/>
            <person name="Emri T."/>
            <person name="Fekete E."/>
            <person name="Flipphi M."/>
            <person name="Freyberg S."/>
            <person name="Gallo A."/>
            <person name="Gournas C."/>
            <person name="Habgood R."/>
            <person name="Hainaut M."/>
            <person name="Harispe M.L."/>
            <person name="Henrissat B."/>
            <person name="Hilden K.S."/>
            <person name="Hope R."/>
            <person name="Hossain A."/>
            <person name="Karabika E."/>
            <person name="Karaffa L."/>
            <person name="Karanyi Z."/>
            <person name="Krasevec N."/>
            <person name="Kuo A."/>
            <person name="Kusch H."/>
            <person name="LaButti K."/>
            <person name="Lagendijk E.L."/>
            <person name="Lapidus A."/>
            <person name="Levasseur A."/>
            <person name="Lindquist E."/>
            <person name="Lipzen A."/>
            <person name="Logrieco A.F."/>
            <person name="MacCabe A."/>
            <person name="Maekelae M.R."/>
            <person name="Malavazi I."/>
            <person name="Melin P."/>
            <person name="Meyer V."/>
            <person name="Mielnichuk N."/>
            <person name="Miskei M."/>
            <person name="Molnar A.P."/>
            <person name="Mule G."/>
            <person name="Ngan C.Y."/>
            <person name="Orejas M."/>
            <person name="Orosz E."/>
            <person name="Ouedraogo J.P."/>
            <person name="Overkamp K.M."/>
            <person name="Park H.-S."/>
            <person name="Perrone G."/>
            <person name="Piumi F."/>
            <person name="Punt P.J."/>
            <person name="Ram A.F."/>
            <person name="Ramon A."/>
            <person name="Rauscher S."/>
            <person name="Record E."/>
            <person name="Riano-Pachon D.M."/>
            <person name="Robert V."/>
            <person name="Roehrig J."/>
            <person name="Ruller R."/>
            <person name="Salamov A."/>
            <person name="Salih N.S."/>
            <person name="Samson R.A."/>
            <person name="Sandor E."/>
            <person name="Sanguinetti M."/>
            <person name="Schuetze T."/>
            <person name="Sepcic K."/>
            <person name="Shelest E."/>
            <person name="Sherlock G."/>
            <person name="Sophianopoulou V."/>
            <person name="Squina F.M."/>
            <person name="Sun H."/>
            <person name="Susca A."/>
            <person name="Todd R.B."/>
            <person name="Tsang A."/>
            <person name="Unkles S.E."/>
            <person name="van de Wiele N."/>
            <person name="van Rossen-Uffink D."/>
            <person name="Oliveira J.V."/>
            <person name="Vesth T.C."/>
            <person name="Visser J."/>
            <person name="Yu J.-H."/>
            <person name="Zhou M."/>
            <person name="Andersen M.R."/>
            <person name="Archer D.B."/>
            <person name="Baker S.E."/>
            <person name="Benoit I."/>
            <person name="Brakhage A.A."/>
            <person name="Braus G.H."/>
            <person name="Fischer R."/>
            <person name="Frisvad J.C."/>
            <person name="Goldman G.H."/>
            <person name="Houbraken J."/>
            <person name="Oakley B."/>
            <person name="Pocsi I."/>
            <person name="Scazzocchio C."/>
            <person name="Seiboth B."/>
            <person name="vanKuyk P.A."/>
            <person name="Wortman J."/>
            <person name="Dyer P.S."/>
            <person name="Grigoriev I.V."/>
        </authorList>
    </citation>
    <scope>NUCLEOTIDE SEQUENCE [LARGE SCALE GENOMIC DNA]</scope>
    <source>
        <strain evidence="2">CBS 583.65</strain>
    </source>
</reference>
<evidence type="ECO:0000313" key="2">
    <source>
        <dbReference type="Proteomes" id="UP000184073"/>
    </source>
</evidence>
<dbReference type="VEuPathDB" id="FungiDB:ASPVEDRAFT_25475"/>
<dbReference type="Proteomes" id="UP000184073">
    <property type="component" value="Unassembled WGS sequence"/>
</dbReference>
<evidence type="ECO:0000313" key="1">
    <source>
        <dbReference type="EMBL" id="OJI98612.1"/>
    </source>
</evidence>
<dbReference type="AlphaFoldDB" id="A0A1L9PAW2"/>
<dbReference type="RefSeq" id="XP_040664375.1">
    <property type="nucleotide sequence ID" value="XM_040809782.1"/>
</dbReference>
<dbReference type="STRING" id="1036611.A0A1L9PAW2"/>
<keyword evidence="2" id="KW-1185">Reference proteome</keyword>
<protein>
    <recommendedName>
        <fullName evidence="3">ABM domain-containing protein</fullName>
    </recommendedName>
</protein>
<evidence type="ECO:0008006" key="3">
    <source>
        <dbReference type="Google" id="ProtNLM"/>
    </source>
</evidence>
<dbReference type="EMBL" id="KV878126">
    <property type="protein sequence ID" value="OJI98612.1"/>
    <property type="molecule type" value="Genomic_DNA"/>
</dbReference>
<dbReference type="OrthoDB" id="3830579at2759"/>
<organism evidence="1 2">
    <name type="scientific">Aspergillus versicolor CBS 583.65</name>
    <dbReference type="NCBI Taxonomy" id="1036611"/>
    <lineage>
        <taxon>Eukaryota</taxon>
        <taxon>Fungi</taxon>
        <taxon>Dikarya</taxon>
        <taxon>Ascomycota</taxon>
        <taxon>Pezizomycotina</taxon>
        <taxon>Eurotiomycetes</taxon>
        <taxon>Eurotiomycetidae</taxon>
        <taxon>Eurotiales</taxon>
        <taxon>Aspergillaceae</taxon>
        <taxon>Aspergillus</taxon>
        <taxon>Aspergillus subgen. Nidulantes</taxon>
    </lineage>
</organism>
<name>A0A1L9PAW2_ASPVE</name>
<accession>A0A1L9PAW2</accession>
<sequence>MPAVTEFIYFQAKSSVKPEDPSNDEGAALLRLFKATKSQSGHLSSAWGRTAEDENVIVWAIDWSDSHSGIQQTNSPLDPFLEQNTQLTTLYTTLQPSDLEAPATQALLSNPITELMPLAFPTSLSKPDRSALSADLVNFRTTLLQEVEEKVRSKTFLLGQVERPGEFEHDKSDSGQAFVQFLVVGWDSYDQHQEARGTDGFKQRITPIREKMLSPLNRLGMKHVKFQKV</sequence>
<gene>
    <name evidence="1" type="ORF">ASPVEDRAFT_25475</name>
</gene>
<dbReference type="GeneID" id="63725293"/>